<dbReference type="PANTHER" id="PTHR22937">
    <property type="entry name" value="E3 UBIQUITIN-PROTEIN LIGASE RNF165"/>
    <property type="match status" value="1"/>
</dbReference>
<dbReference type="InterPro" id="IPR045191">
    <property type="entry name" value="MBR1/2-like"/>
</dbReference>
<feature type="region of interest" description="Disordered" evidence="8">
    <location>
        <begin position="285"/>
        <end position="437"/>
    </location>
</feature>
<dbReference type="Gene3D" id="3.30.40.10">
    <property type="entry name" value="Zinc/RING finger domain, C3HC4 (zinc finger)"/>
    <property type="match status" value="1"/>
</dbReference>
<feature type="compositionally biased region" description="Low complexity" evidence="8">
    <location>
        <begin position="405"/>
        <end position="430"/>
    </location>
</feature>
<keyword evidence="6" id="KW-0833">Ubl conjugation pathway</keyword>
<gene>
    <name evidence="10" type="ORF">C3L33_00964</name>
</gene>
<evidence type="ECO:0000256" key="6">
    <source>
        <dbReference type="ARBA" id="ARBA00022786"/>
    </source>
</evidence>
<sequence length="564" mass="60084">MRSNEMDPENIHFDNEGLNPDSDDDGPTLPPGRESVGEAASNIAAGFTPTGVTGRSQSAQSGGTRRYSWVEPLVDIKIKRFELYTWKAGSSRDRKGPGLVSRDAAESGDKFCNRIGCNGRLNHTRSPHNGSEKFKSSRPSFHASNGKEIVGSSTRTCSAVANTRKSFLETRKKPSSLSELDLSETSSVEDEPEVLDVVSSSSGRAVQIGNQSDAKRSGKVSLIEAGSSSIAASNSRPRKAFWQKSGISNRDAPPLGPSVPLASTSPGARNRYGLGNLRCNSASDVVVPSGGSSSESKISRRNNILKNGNPKGESCSSVCGKKMTRPSSDGTTSTQGLSISDSRQTRNGSPSGNGGLGWGRTRKSINGTTRTRLSSQGNGNGLLPKDITPQVPQPELHIGGGIPGSSHQFSAEASSSSRSTSFSSSSSSGGSSPGLMRAGPAELGIPCSLMNHDGLRRYNMGGIAEVLMALERIEQDEGLTHEELLALETNIFLGGLGLYDQHRDMRLDIDNMSYEEEYVIGDEVGKLECEHGYHVECIHQWLRLKNWCPICKGSAATSRSPSFS</sequence>
<feature type="region of interest" description="Disordered" evidence="8">
    <location>
        <begin position="122"/>
        <end position="155"/>
    </location>
</feature>
<evidence type="ECO:0000256" key="8">
    <source>
        <dbReference type="SAM" id="MobiDB-lite"/>
    </source>
</evidence>
<dbReference type="AlphaFoldDB" id="A0A6A4M751"/>
<evidence type="ECO:0000259" key="9">
    <source>
        <dbReference type="Pfam" id="PF13639"/>
    </source>
</evidence>
<feature type="compositionally biased region" description="Low complexity" evidence="8">
    <location>
        <begin position="285"/>
        <end position="296"/>
    </location>
</feature>
<keyword evidence="3" id="KW-0808">Transferase</keyword>
<evidence type="ECO:0000256" key="2">
    <source>
        <dbReference type="ARBA" id="ARBA00012483"/>
    </source>
</evidence>
<dbReference type="PANTHER" id="PTHR22937:SF136">
    <property type="entry name" value="RING-TYPE E3 UBIQUITIN TRANSFERASE"/>
    <property type="match status" value="1"/>
</dbReference>
<evidence type="ECO:0000256" key="3">
    <source>
        <dbReference type="ARBA" id="ARBA00022679"/>
    </source>
</evidence>
<dbReference type="OrthoDB" id="8062037at2759"/>
<feature type="compositionally biased region" description="Polar residues" evidence="8">
    <location>
        <begin position="325"/>
        <end position="346"/>
    </location>
</feature>
<evidence type="ECO:0000313" key="10">
    <source>
        <dbReference type="EMBL" id="KAE9467113.1"/>
    </source>
</evidence>
<dbReference type="SUPFAM" id="SSF57850">
    <property type="entry name" value="RING/U-box"/>
    <property type="match status" value="1"/>
</dbReference>
<evidence type="ECO:0000256" key="4">
    <source>
        <dbReference type="ARBA" id="ARBA00022723"/>
    </source>
</evidence>
<comment type="caution">
    <text evidence="10">The sequence shown here is derived from an EMBL/GenBank/DDBJ whole genome shotgun (WGS) entry which is preliminary data.</text>
</comment>
<dbReference type="EMBL" id="QEFC01000054">
    <property type="protein sequence ID" value="KAE9467113.1"/>
    <property type="molecule type" value="Genomic_DNA"/>
</dbReference>
<dbReference type="GO" id="GO:0061630">
    <property type="term" value="F:ubiquitin protein ligase activity"/>
    <property type="evidence" value="ECO:0007669"/>
    <property type="project" value="UniProtKB-EC"/>
</dbReference>
<feature type="region of interest" description="Disordered" evidence="8">
    <location>
        <begin position="171"/>
        <end position="220"/>
    </location>
</feature>
<keyword evidence="4" id="KW-0479">Metal-binding</keyword>
<feature type="domain" description="RING-type" evidence="9">
    <location>
        <begin position="516"/>
        <end position="552"/>
    </location>
</feature>
<feature type="region of interest" description="Disordered" evidence="8">
    <location>
        <begin position="1"/>
        <end position="65"/>
    </location>
</feature>
<feature type="region of interest" description="Disordered" evidence="8">
    <location>
        <begin position="246"/>
        <end position="267"/>
    </location>
</feature>
<feature type="compositionally biased region" description="Polar residues" evidence="8">
    <location>
        <begin position="198"/>
        <end position="212"/>
    </location>
</feature>
<dbReference type="EC" id="2.3.2.27" evidence="2"/>
<proteinExistence type="predicted"/>
<dbReference type="InterPro" id="IPR001841">
    <property type="entry name" value="Znf_RING"/>
</dbReference>
<dbReference type="Pfam" id="PF13639">
    <property type="entry name" value="zf-RING_2"/>
    <property type="match status" value="1"/>
</dbReference>
<dbReference type="GO" id="GO:0008270">
    <property type="term" value="F:zinc ion binding"/>
    <property type="evidence" value="ECO:0007669"/>
    <property type="project" value="UniProtKB-KW"/>
</dbReference>
<name>A0A6A4M751_9ERIC</name>
<protein>
    <recommendedName>
        <fullName evidence="2">RING-type E3 ubiquitin transferase</fullName>
        <ecNumber evidence="2">2.3.2.27</ecNumber>
    </recommendedName>
</protein>
<feature type="compositionally biased region" description="Polar residues" evidence="8">
    <location>
        <begin position="50"/>
        <end position="63"/>
    </location>
</feature>
<evidence type="ECO:0000256" key="7">
    <source>
        <dbReference type="ARBA" id="ARBA00022833"/>
    </source>
</evidence>
<reference evidence="10 11" key="1">
    <citation type="journal article" date="2019" name="Genome Biol. Evol.">
        <title>The Rhododendron genome and chromosomal organization provide insight into shared whole-genome duplications across the heath family (Ericaceae).</title>
        <authorList>
            <person name="Soza V.L."/>
            <person name="Lindsley D."/>
            <person name="Waalkes A."/>
            <person name="Ramage E."/>
            <person name="Patwardhan R.P."/>
            <person name="Burton J.N."/>
            <person name="Adey A."/>
            <person name="Kumar A."/>
            <person name="Qiu R."/>
            <person name="Shendure J."/>
            <person name="Hall B."/>
        </authorList>
    </citation>
    <scope>NUCLEOTIDE SEQUENCE [LARGE SCALE GENOMIC DNA]</scope>
    <source>
        <strain evidence="10">RSF 1966-606</strain>
    </source>
</reference>
<feature type="compositionally biased region" description="Low complexity" evidence="8">
    <location>
        <begin position="175"/>
        <end position="186"/>
    </location>
</feature>
<keyword evidence="7" id="KW-0862">Zinc</keyword>
<keyword evidence="11" id="KW-1185">Reference proteome</keyword>
<dbReference type="Proteomes" id="UP000428333">
    <property type="component" value="Linkage Group LG01"/>
</dbReference>
<organism evidence="10 11">
    <name type="scientific">Rhododendron williamsianum</name>
    <dbReference type="NCBI Taxonomy" id="262921"/>
    <lineage>
        <taxon>Eukaryota</taxon>
        <taxon>Viridiplantae</taxon>
        <taxon>Streptophyta</taxon>
        <taxon>Embryophyta</taxon>
        <taxon>Tracheophyta</taxon>
        <taxon>Spermatophyta</taxon>
        <taxon>Magnoliopsida</taxon>
        <taxon>eudicotyledons</taxon>
        <taxon>Gunneridae</taxon>
        <taxon>Pentapetalae</taxon>
        <taxon>asterids</taxon>
        <taxon>Ericales</taxon>
        <taxon>Ericaceae</taxon>
        <taxon>Ericoideae</taxon>
        <taxon>Rhodoreae</taxon>
        <taxon>Rhododendron</taxon>
    </lineage>
</organism>
<evidence type="ECO:0000313" key="11">
    <source>
        <dbReference type="Proteomes" id="UP000428333"/>
    </source>
</evidence>
<evidence type="ECO:0000256" key="5">
    <source>
        <dbReference type="ARBA" id="ARBA00022771"/>
    </source>
</evidence>
<comment type="catalytic activity">
    <reaction evidence="1">
        <text>S-ubiquitinyl-[E2 ubiquitin-conjugating enzyme]-L-cysteine + [acceptor protein]-L-lysine = [E2 ubiquitin-conjugating enzyme]-L-cysteine + N(6)-ubiquitinyl-[acceptor protein]-L-lysine.</text>
        <dbReference type="EC" id="2.3.2.27"/>
    </reaction>
</comment>
<evidence type="ECO:0000256" key="1">
    <source>
        <dbReference type="ARBA" id="ARBA00000900"/>
    </source>
</evidence>
<feature type="non-terminal residue" evidence="10">
    <location>
        <position position="1"/>
    </location>
</feature>
<keyword evidence="5" id="KW-0863">Zinc-finger</keyword>
<feature type="compositionally biased region" description="Polar residues" evidence="8">
    <location>
        <begin position="364"/>
        <end position="377"/>
    </location>
</feature>
<dbReference type="InterPro" id="IPR013083">
    <property type="entry name" value="Znf_RING/FYVE/PHD"/>
</dbReference>
<accession>A0A6A4M751</accession>